<sequence>MSVTDSEESLNTNGRSHDLISRIFAESQGARALPAHLKPYGPLWEPPCFVHPIYRDRIGWQIQRETFGVNPMMRSLIQTTEADLLYGPSMDIVSDLGWYKGKWNVDQKIENRRWGGWFDHHSINLNSDQISLARLDSTQVLPHLPKPIKLPPALTSTCSSDLSPIHINIIIIPSTAPSLQHIKNPGEVEKQGSLDCYAGPLKVEGIVNGKEQTTQKKFRFERFAASPLDQLLPDKPGYVFNAGGPVWSMDFLPGVDCYQALTNKCEVKPEKQTTKKVHLDYLALCTISEDPGLVPPSEMRKRGLTAKGSVQIWSVPPIEPVILGCPATPGRWSGDSVVNANPASELGHSKAEPNPRLRILLALPSQATVVRWCPRGGSKEDDNTTVSPITTSQPTETSCLGLLAIALADGLVGLYAPPDPTGVSCPDALSLNLKPCVELLLPDTTCLTLDWANHDVIAGGCTNGHIVIWHVLNVLNSIGSTSARSPTNNPFKPVQVRPTHYIPFHAAPVRSVIWIRTPPINQRGEPETDQDPTFLASTGYDGSMKLVDTEDIGGSATLIHERGETTSLAFAPTIGSLHLADSDYSIKAICLKPRDLGVSKKILIQLGLIWQLAASDFHSFIAYAAADGVCGLASMIRPQKYKSRATMWAPKVYQMDFNRNSGELRMLDNLRPDPRSNDGTAVLNEKVPVKGKSGKKVKKKGTDSDGPVRKLGKVKTEQRAQSGSPVGIWPGIVAIHCVSWCPSIRRASILASGMACGLVRVDSVGGGWHGKGMRYGGIDGLMNRVNDDVDDDDDQMIADKEEDDDDEEDEDDDEELGE</sequence>
<dbReference type="GO" id="GO:0000127">
    <property type="term" value="C:transcription factor TFIIIC complex"/>
    <property type="evidence" value="ECO:0007669"/>
    <property type="project" value="TreeGrafter"/>
</dbReference>
<feature type="region of interest" description="Disordered" evidence="4">
    <location>
        <begin position="785"/>
        <end position="818"/>
    </location>
</feature>
<feature type="compositionally biased region" description="Basic and acidic residues" evidence="4">
    <location>
        <begin position="700"/>
        <end position="718"/>
    </location>
</feature>
<dbReference type="Gene3D" id="2.130.10.10">
    <property type="entry name" value="YVTN repeat-like/Quinoprotein amine dehydrogenase"/>
    <property type="match status" value="1"/>
</dbReference>
<evidence type="ECO:0000256" key="3">
    <source>
        <dbReference type="ARBA" id="ARBA00023242"/>
    </source>
</evidence>
<dbReference type="EMBL" id="MU167314">
    <property type="protein sequence ID" value="KAG0143638.1"/>
    <property type="molecule type" value="Genomic_DNA"/>
</dbReference>
<dbReference type="InterPro" id="IPR015943">
    <property type="entry name" value="WD40/YVTN_repeat-like_dom_sf"/>
</dbReference>
<dbReference type="PANTHER" id="PTHR15052:SF2">
    <property type="entry name" value="GENERAL TRANSCRIPTION FACTOR 3C POLYPEPTIDE 2"/>
    <property type="match status" value="1"/>
</dbReference>
<dbReference type="OrthoDB" id="2506344at2759"/>
<dbReference type="AlphaFoldDB" id="A0A9P6NCX7"/>
<dbReference type="GO" id="GO:0005634">
    <property type="term" value="C:nucleus"/>
    <property type="evidence" value="ECO:0007669"/>
    <property type="project" value="UniProtKB-SubCell"/>
</dbReference>
<name>A0A9P6NCX7_9BASI</name>
<evidence type="ECO:0000313" key="5">
    <source>
        <dbReference type="EMBL" id="KAG0143638.1"/>
    </source>
</evidence>
<feature type="compositionally biased region" description="Acidic residues" evidence="4">
    <location>
        <begin position="788"/>
        <end position="818"/>
    </location>
</feature>
<comment type="subcellular location">
    <subcellularLocation>
        <location evidence="1">Nucleus</location>
    </subcellularLocation>
</comment>
<evidence type="ECO:0000256" key="1">
    <source>
        <dbReference type="ARBA" id="ARBA00004123"/>
    </source>
</evidence>
<comment type="caution">
    <text evidence="5">The sequence shown here is derived from an EMBL/GenBank/DDBJ whole genome shotgun (WGS) entry which is preliminary data.</text>
</comment>
<dbReference type="InterPro" id="IPR036322">
    <property type="entry name" value="WD40_repeat_dom_sf"/>
</dbReference>
<keyword evidence="2" id="KW-0804">Transcription</keyword>
<evidence type="ECO:0000313" key="6">
    <source>
        <dbReference type="Proteomes" id="UP000886653"/>
    </source>
</evidence>
<dbReference type="Proteomes" id="UP000886653">
    <property type="component" value="Unassembled WGS sequence"/>
</dbReference>
<reference evidence="5" key="1">
    <citation type="submission" date="2013-11" db="EMBL/GenBank/DDBJ databases">
        <title>Genome sequence of the fusiform rust pathogen reveals effectors for host alternation and coevolution with pine.</title>
        <authorList>
            <consortium name="DOE Joint Genome Institute"/>
            <person name="Smith K."/>
            <person name="Pendleton A."/>
            <person name="Kubisiak T."/>
            <person name="Anderson C."/>
            <person name="Salamov A."/>
            <person name="Aerts A."/>
            <person name="Riley R."/>
            <person name="Clum A."/>
            <person name="Lindquist E."/>
            <person name="Ence D."/>
            <person name="Campbell M."/>
            <person name="Kronenberg Z."/>
            <person name="Feau N."/>
            <person name="Dhillon B."/>
            <person name="Hamelin R."/>
            <person name="Burleigh J."/>
            <person name="Smith J."/>
            <person name="Yandell M."/>
            <person name="Nelson C."/>
            <person name="Grigoriev I."/>
            <person name="Davis J."/>
        </authorList>
    </citation>
    <scope>NUCLEOTIDE SEQUENCE</scope>
    <source>
        <strain evidence="5">G11</strain>
    </source>
</reference>
<dbReference type="GO" id="GO:0006383">
    <property type="term" value="P:transcription by RNA polymerase III"/>
    <property type="evidence" value="ECO:0007669"/>
    <property type="project" value="TreeGrafter"/>
</dbReference>
<gene>
    <name evidence="5" type="ORF">CROQUDRAFT_109056</name>
</gene>
<evidence type="ECO:0000256" key="4">
    <source>
        <dbReference type="SAM" id="MobiDB-lite"/>
    </source>
</evidence>
<keyword evidence="3" id="KW-0539">Nucleus</keyword>
<protein>
    <submittedName>
        <fullName evidence="5">Uncharacterized protein</fullName>
    </submittedName>
</protein>
<accession>A0A9P6NCX7</accession>
<evidence type="ECO:0000256" key="2">
    <source>
        <dbReference type="ARBA" id="ARBA00023163"/>
    </source>
</evidence>
<dbReference type="PANTHER" id="PTHR15052">
    <property type="entry name" value="RNA POLYMERASE III TRANSCRIPTION INITIATION FACTOR COMPLEX SUBUNIT"/>
    <property type="match status" value="1"/>
</dbReference>
<organism evidence="5 6">
    <name type="scientific">Cronartium quercuum f. sp. fusiforme G11</name>
    <dbReference type="NCBI Taxonomy" id="708437"/>
    <lineage>
        <taxon>Eukaryota</taxon>
        <taxon>Fungi</taxon>
        <taxon>Dikarya</taxon>
        <taxon>Basidiomycota</taxon>
        <taxon>Pucciniomycotina</taxon>
        <taxon>Pucciniomycetes</taxon>
        <taxon>Pucciniales</taxon>
        <taxon>Coleosporiaceae</taxon>
        <taxon>Cronartium</taxon>
    </lineage>
</organism>
<dbReference type="InterPro" id="IPR052416">
    <property type="entry name" value="GTF3C_component"/>
</dbReference>
<feature type="region of interest" description="Disordered" evidence="4">
    <location>
        <begin position="671"/>
        <end position="725"/>
    </location>
</feature>
<dbReference type="SUPFAM" id="SSF50978">
    <property type="entry name" value="WD40 repeat-like"/>
    <property type="match status" value="1"/>
</dbReference>
<proteinExistence type="predicted"/>
<keyword evidence="6" id="KW-1185">Reference proteome</keyword>